<evidence type="ECO:0000313" key="3">
    <source>
        <dbReference type="Proteomes" id="UP001199916"/>
    </source>
</evidence>
<accession>A0ABS8YCX5</accession>
<dbReference type="Gene3D" id="3.20.80.10">
    <property type="entry name" value="Regulatory factor, effector binding domain"/>
    <property type="match status" value="1"/>
</dbReference>
<dbReference type="InterPro" id="IPR029442">
    <property type="entry name" value="GyrI-like"/>
</dbReference>
<keyword evidence="3" id="KW-1185">Reference proteome</keyword>
<name>A0ABS8YCX5_9BACL</name>
<sequence>MKENGSELKEAVVLPGQYAVFRHIGPSAGLPFMYQYIYGTWLAQSGYELAYTYDFERYNHRSLGAAHPHSELDNFIPITC</sequence>
<dbReference type="EMBL" id="JAJNBZ010000006">
    <property type="protein sequence ID" value="MCE5169865.1"/>
    <property type="molecule type" value="Genomic_DNA"/>
</dbReference>
<evidence type="ECO:0000313" key="2">
    <source>
        <dbReference type="EMBL" id="MCE5169865.1"/>
    </source>
</evidence>
<dbReference type="RefSeq" id="WP_233696750.1">
    <property type="nucleotide sequence ID" value="NZ_JAJNBZ010000006.1"/>
</dbReference>
<evidence type="ECO:0000259" key="1">
    <source>
        <dbReference type="Pfam" id="PF06445"/>
    </source>
</evidence>
<dbReference type="Pfam" id="PF06445">
    <property type="entry name" value="GyrI-like"/>
    <property type="match status" value="1"/>
</dbReference>
<dbReference type="InterPro" id="IPR011256">
    <property type="entry name" value="Reg_factor_effector_dom_sf"/>
</dbReference>
<organism evidence="2 3">
    <name type="scientific">Paenibacillus profundus</name>
    <dbReference type="NCBI Taxonomy" id="1173085"/>
    <lineage>
        <taxon>Bacteria</taxon>
        <taxon>Bacillati</taxon>
        <taxon>Bacillota</taxon>
        <taxon>Bacilli</taxon>
        <taxon>Bacillales</taxon>
        <taxon>Paenibacillaceae</taxon>
        <taxon>Paenibacillus</taxon>
    </lineage>
</organism>
<proteinExistence type="predicted"/>
<dbReference type="SUPFAM" id="SSF55136">
    <property type="entry name" value="Probable bacterial effector-binding domain"/>
    <property type="match status" value="1"/>
</dbReference>
<protein>
    <submittedName>
        <fullName evidence="2">GyrI-like domain-containing protein</fullName>
    </submittedName>
</protein>
<dbReference type="Proteomes" id="UP001199916">
    <property type="component" value="Unassembled WGS sequence"/>
</dbReference>
<reference evidence="2 3" key="1">
    <citation type="submission" date="2021-11" db="EMBL/GenBank/DDBJ databases">
        <title>Draft genome sequence of Paenibacillus profundus YoMME, a new Gram-positive bacteria with exoelectrogenic properties.</title>
        <authorList>
            <person name="Hubenova Y."/>
            <person name="Hubenova E."/>
            <person name="Manasiev Y."/>
            <person name="Peykov S."/>
            <person name="Mitov M."/>
        </authorList>
    </citation>
    <scope>NUCLEOTIDE SEQUENCE [LARGE SCALE GENOMIC DNA]</scope>
    <source>
        <strain evidence="2 3">YoMME</strain>
    </source>
</reference>
<comment type="caution">
    <text evidence="2">The sequence shown here is derived from an EMBL/GenBank/DDBJ whole genome shotgun (WGS) entry which is preliminary data.</text>
</comment>
<feature type="domain" description="GyrI-like small molecule binding" evidence="1">
    <location>
        <begin position="10"/>
        <end position="58"/>
    </location>
</feature>
<gene>
    <name evidence="2" type="ORF">LQV63_11125</name>
</gene>